<dbReference type="AlphaFoldDB" id="H6SMD9"/>
<dbReference type="RefSeq" id="WP_014413462.1">
    <property type="nucleotide sequence ID" value="NC_017059.1"/>
</dbReference>
<dbReference type="Proteomes" id="UP000033220">
    <property type="component" value="Chromosome DSM 122"/>
</dbReference>
<evidence type="ECO:0000313" key="3">
    <source>
        <dbReference type="Proteomes" id="UP000033220"/>
    </source>
</evidence>
<feature type="region of interest" description="Disordered" evidence="1">
    <location>
        <begin position="1"/>
        <end position="30"/>
    </location>
</feature>
<dbReference type="KEGG" id="rpm:RSPPHO_00196"/>
<keyword evidence="3" id="KW-1185">Reference proteome</keyword>
<name>H6SMD9_PARPM</name>
<evidence type="ECO:0000313" key="2">
    <source>
        <dbReference type="EMBL" id="CCG06822.1"/>
    </source>
</evidence>
<dbReference type="GO" id="GO:0044781">
    <property type="term" value="P:bacterial-type flagellum organization"/>
    <property type="evidence" value="ECO:0007669"/>
    <property type="project" value="InterPro"/>
</dbReference>
<organism evidence="2 3">
    <name type="scientific">Pararhodospirillum photometricum DSM 122</name>
    <dbReference type="NCBI Taxonomy" id="1150469"/>
    <lineage>
        <taxon>Bacteria</taxon>
        <taxon>Pseudomonadati</taxon>
        <taxon>Pseudomonadota</taxon>
        <taxon>Alphaproteobacteria</taxon>
        <taxon>Rhodospirillales</taxon>
        <taxon>Rhodospirillaceae</taxon>
        <taxon>Pararhodospirillum</taxon>
    </lineage>
</organism>
<evidence type="ECO:0008006" key="4">
    <source>
        <dbReference type="Google" id="ProtNLM"/>
    </source>
</evidence>
<dbReference type="OrthoDB" id="8005693at2"/>
<dbReference type="InterPro" id="IPR019704">
    <property type="entry name" value="Flagellar_assmbl_FliX_class2"/>
</dbReference>
<feature type="compositionally biased region" description="Basic and acidic residues" evidence="1">
    <location>
        <begin position="1"/>
        <end position="27"/>
    </location>
</feature>
<dbReference type="eggNOG" id="ENOG50330GZ">
    <property type="taxonomic scope" value="Bacteria"/>
</dbReference>
<sequence length="159" mass="17005">MRIGDLRPGESLRLRRTEKATKTEKGGFGRALTSVLSPGEAASVEASSPLGGVEGLLALQEVDGLVLDPEAQRRALTQWGHDILESLEALHLGLLGGTIPREDLETLAALARTERISGDDPALDDLLDQIELRAEVELAKLSQDDAPAPGSDPRPRTTR</sequence>
<gene>
    <name evidence="2" type="ORF">RSPPHO_00196</name>
</gene>
<dbReference type="PATRIC" id="fig|1150469.3.peg.247"/>
<protein>
    <recommendedName>
        <fullName evidence="4">Flagellar assembly protein FliX</fullName>
    </recommendedName>
</protein>
<proteinExistence type="predicted"/>
<reference evidence="2 3" key="1">
    <citation type="submission" date="2012-02" db="EMBL/GenBank/DDBJ databases">
        <title>Shotgun genome sequence of Phaeospirillum photometricum DSM 122.</title>
        <authorList>
            <person name="Duquesne K."/>
            <person name="Sturgis J."/>
        </authorList>
    </citation>
    <scope>NUCLEOTIDE SEQUENCE [LARGE SCALE GENOMIC DNA]</scope>
    <source>
        <strain evidence="3">DSM122</strain>
    </source>
</reference>
<evidence type="ECO:0000256" key="1">
    <source>
        <dbReference type="SAM" id="MobiDB-lite"/>
    </source>
</evidence>
<feature type="region of interest" description="Disordered" evidence="1">
    <location>
        <begin position="138"/>
        <end position="159"/>
    </location>
</feature>
<dbReference type="EMBL" id="HE663493">
    <property type="protein sequence ID" value="CCG06822.1"/>
    <property type="molecule type" value="Genomic_DNA"/>
</dbReference>
<dbReference type="STRING" id="1150469.RSPPHO_00196"/>
<dbReference type="Pfam" id="PF10768">
    <property type="entry name" value="FliX"/>
    <property type="match status" value="1"/>
</dbReference>
<dbReference type="HOGENOM" id="CLU_139719_0_0_5"/>
<accession>H6SMD9</accession>